<comment type="caution">
    <text evidence="1">The sequence shown here is derived from an EMBL/GenBank/DDBJ whole genome shotgun (WGS) entry which is preliminary data.</text>
</comment>
<sequence>MQFTLVYKYVSEPVPVYGSVPELVPVYESVPEPAPIDKSVPEPVPVYGSVSEPVLVYQTVPESVRVYKTVPVSESVLVSESVKSKPAPVHEPGIKPTPEVSSDLVLSFKYCLVSLLVNSATPVTNVDVKSICFVSFEKSSWLWFAADLPWEFLVPSALLWWSSALPWKPSVQGALSWRPSVQQATPWSSLALRAHYIQLVDLCLSALLLLLWLFLLHGPGPPSCHPDPPLLHLPLVLVRLEAAPSRGSMLHLSAVVPLCTSRWQPHPSMSPQTLLFLDSISQNLLLIISLLVSAVSC</sequence>
<dbReference type="Proteomes" id="UP000281406">
    <property type="component" value="Unassembled WGS sequence"/>
</dbReference>
<protein>
    <submittedName>
        <fullName evidence="1">Uncharacterized protein</fullName>
    </submittedName>
</protein>
<name>A0A3N0Y9Y3_ANAGA</name>
<keyword evidence="2" id="KW-1185">Reference proteome</keyword>
<evidence type="ECO:0000313" key="2">
    <source>
        <dbReference type="Proteomes" id="UP000281406"/>
    </source>
</evidence>
<proteinExistence type="predicted"/>
<dbReference type="EMBL" id="RJVU01049572">
    <property type="protein sequence ID" value="ROL42630.1"/>
    <property type="molecule type" value="Genomic_DNA"/>
</dbReference>
<evidence type="ECO:0000313" key="1">
    <source>
        <dbReference type="EMBL" id="ROL42630.1"/>
    </source>
</evidence>
<organism evidence="1 2">
    <name type="scientific">Anabarilius grahami</name>
    <name type="common">Kanglang fish</name>
    <name type="synonym">Barilius grahami</name>
    <dbReference type="NCBI Taxonomy" id="495550"/>
    <lineage>
        <taxon>Eukaryota</taxon>
        <taxon>Metazoa</taxon>
        <taxon>Chordata</taxon>
        <taxon>Craniata</taxon>
        <taxon>Vertebrata</taxon>
        <taxon>Euteleostomi</taxon>
        <taxon>Actinopterygii</taxon>
        <taxon>Neopterygii</taxon>
        <taxon>Teleostei</taxon>
        <taxon>Ostariophysi</taxon>
        <taxon>Cypriniformes</taxon>
        <taxon>Xenocyprididae</taxon>
        <taxon>Xenocypridinae</taxon>
        <taxon>Xenocypridinae incertae sedis</taxon>
        <taxon>Anabarilius</taxon>
    </lineage>
</organism>
<gene>
    <name evidence="1" type="ORF">DPX16_14037</name>
</gene>
<reference evidence="1 2" key="1">
    <citation type="submission" date="2018-10" db="EMBL/GenBank/DDBJ databases">
        <title>Genome assembly for a Yunnan-Guizhou Plateau 3E fish, Anabarilius grahami (Regan), and its evolutionary and genetic applications.</title>
        <authorList>
            <person name="Jiang W."/>
        </authorList>
    </citation>
    <scope>NUCLEOTIDE SEQUENCE [LARGE SCALE GENOMIC DNA]</scope>
    <source>
        <strain evidence="1">AG-KIZ</strain>
        <tissue evidence="1">Muscle</tissue>
    </source>
</reference>
<accession>A0A3N0Y9Y3</accession>
<dbReference type="AlphaFoldDB" id="A0A3N0Y9Y3"/>